<protein>
    <recommendedName>
        <fullName evidence="8">RING-type domain-containing protein</fullName>
    </recommendedName>
</protein>
<feature type="zinc finger region" description="TRAF-type" evidence="4">
    <location>
        <begin position="111"/>
        <end position="158"/>
    </location>
</feature>
<dbReference type="Pfam" id="PF00097">
    <property type="entry name" value="zf-C3HC4"/>
    <property type="match status" value="1"/>
</dbReference>
<accession>A0A0G4EZV7</accession>
<keyword evidence="1 4" id="KW-0479">Metal-binding</keyword>
<keyword evidence="2 4" id="KW-0863">Zinc-finger</keyword>
<proteinExistence type="predicted"/>
<dbReference type="PANTHER" id="PTHR10131:SF94">
    <property type="entry name" value="TNF RECEPTOR-ASSOCIATED FACTOR 4"/>
    <property type="match status" value="1"/>
</dbReference>
<dbReference type="PROSITE" id="PS50089">
    <property type="entry name" value="ZF_RING_2"/>
    <property type="match status" value="1"/>
</dbReference>
<reference evidence="7" key="1">
    <citation type="submission" date="2014-11" db="EMBL/GenBank/DDBJ databases">
        <authorList>
            <person name="Otto D Thomas"/>
            <person name="Naeem Raeece"/>
        </authorList>
    </citation>
    <scope>NUCLEOTIDE SEQUENCE</scope>
</reference>
<dbReference type="AlphaFoldDB" id="A0A0G4EZV7"/>
<dbReference type="SUPFAM" id="SSF57850">
    <property type="entry name" value="RING/U-box"/>
    <property type="match status" value="1"/>
</dbReference>
<feature type="domain" description="RING-type" evidence="5">
    <location>
        <begin position="28"/>
        <end position="68"/>
    </location>
</feature>
<evidence type="ECO:0000313" key="7">
    <source>
        <dbReference type="EMBL" id="CEM04692.1"/>
    </source>
</evidence>
<dbReference type="InterPro" id="IPR001293">
    <property type="entry name" value="Znf_TRAF"/>
</dbReference>
<dbReference type="InterPro" id="IPR013083">
    <property type="entry name" value="Znf_RING/FYVE/PHD"/>
</dbReference>
<evidence type="ECO:0000256" key="1">
    <source>
        <dbReference type="ARBA" id="ARBA00022723"/>
    </source>
</evidence>
<dbReference type="PROSITE" id="PS50145">
    <property type="entry name" value="ZF_TRAF"/>
    <property type="match status" value="1"/>
</dbReference>
<evidence type="ECO:0000256" key="4">
    <source>
        <dbReference type="PROSITE-ProRule" id="PRU00207"/>
    </source>
</evidence>
<sequence length="196" mass="22470">MSTEPKRLGLDASLAAPGWETQAANALCPICHDYIDDPKETDCATRHVFCDACIKEVYDNRRPCPCCRGQLSKLEKPQGLVLSFIEEVKWKCLNFEGGCDFTGTKKQLEKHLDSDCLEQKTKCPFEGCNKHMKRRLLAEHKKTCEYRLVPCDHCKESVRFNSKSMHLNTCPKFPVSYPNGCGKKTPQRRRLRSRQN</sequence>
<evidence type="ECO:0000256" key="2">
    <source>
        <dbReference type="ARBA" id="ARBA00022771"/>
    </source>
</evidence>
<keyword evidence="3 4" id="KW-0862">Zinc</keyword>
<organism evidence="7">
    <name type="scientific">Chromera velia CCMP2878</name>
    <dbReference type="NCBI Taxonomy" id="1169474"/>
    <lineage>
        <taxon>Eukaryota</taxon>
        <taxon>Sar</taxon>
        <taxon>Alveolata</taxon>
        <taxon>Colpodellida</taxon>
        <taxon>Chromeraceae</taxon>
        <taxon>Chromera</taxon>
    </lineage>
</organism>
<dbReference type="VEuPathDB" id="CryptoDB:Cvel_14376"/>
<dbReference type="Pfam" id="PF02176">
    <property type="entry name" value="zf-TRAF"/>
    <property type="match status" value="1"/>
</dbReference>
<evidence type="ECO:0000259" key="6">
    <source>
        <dbReference type="PROSITE" id="PS50145"/>
    </source>
</evidence>
<dbReference type="GO" id="GO:0008270">
    <property type="term" value="F:zinc ion binding"/>
    <property type="evidence" value="ECO:0007669"/>
    <property type="project" value="UniProtKB-KW"/>
</dbReference>
<evidence type="ECO:0008006" key="8">
    <source>
        <dbReference type="Google" id="ProtNLM"/>
    </source>
</evidence>
<dbReference type="InterPro" id="IPR001841">
    <property type="entry name" value="Znf_RING"/>
</dbReference>
<evidence type="ECO:0000259" key="5">
    <source>
        <dbReference type="PROSITE" id="PS50089"/>
    </source>
</evidence>
<dbReference type="Gene3D" id="3.30.40.10">
    <property type="entry name" value="Zinc/RING finger domain, C3HC4 (zinc finger)"/>
    <property type="match status" value="3"/>
</dbReference>
<feature type="domain" description="TRAF-type" evidence="6">
    <location>
        <begin position="111"/>
        <end position="158"/>
    </location>
</feature>
<dbReference type="EMBL" id="CDMZ01000023">
    <property type="protein sequence ID" value="CEM04692.1"/>
    <property type="molecule type" value="Genomic_DNA"/>
</dbReference>
<dbReference type="SUPFAM" id="SSF49599">
    <property type="entry name" value="TRAF domain-like"/>
    <property type="match status" value="1"/>
</dbReference>
<dbReference type="PANTHER" id="PTHR10131">
    <property type="entry name" value="TNF RECEPTOR ASSOCIATED FACTOR"/>
    <property type="match status" value="1"/>
</dbReference>
<name>A0A0G4EZV7_9ALVE</name>
<evidence type="ECO:0000256" key="3">
    <source>
        <dbReference type="ARBA" id="ARBA00022833"/>
    </source>
</evidence>
<dbReference type="InterPro" id="IPR018957">
    <property type="entry name" value="Znf_C3HC4_RING-type"/>
</dbReference>
<gene>
    <name evidence="7" type="ORF">Cvel_14376</name>
</gene>
<dbReference type="PhylomeDB" id="A0A0G4EZV7"/>